<dbReference type="PANTHER" id="PTHR43830:SF3">
    <property type="entry name" value="PROTEIN PSP1"/>
    <property type="match status" value="1"/>
</dbReference>
<evidence type="ECO:0000313" key="3">
    <source>
        <dbReference type="EMBL" id="GAA4452548.1"/>
    </source>
</evidence>
<dbReference type="EMBL" id="BAABEZ010000014">
    <property type="protein sequence ID" value="GAA4452548.1"/>
    <property type="molecule type" value="Genomic_DNA"/>
</dbReference>
<dbReference type="Proteomes" id="UP001501410">
    <property type="component" value="Unassembled WGS sequence"/>
</dbReference>
<dbReference type="Pfam" id="PF04468">
    <property type="entry name" value="PSP1"/>
    <property type="match status" value="1"/>
</dbReference>
<dbReference type="RefSeq" id="WP_344823866.1">
    <property type="nucleotide sequence ID" value="NZ_BAABEZ010000014.1"/>
</dbReference>
<proteinExistence type="predicted"/>
<gene>
    <name evidence="3" type="primary">ricT</name>
    <name evidence="3" type="ORF">GCM10023092_11790</name>
</gene>
<comment type="caution">
    <text evidence="3">The sequence shown here is derived from an EMBL/GenBank/DDBJ whole genome shotgun (WGS) entry which is preliminary data.</text>
</comment>
<evidence type="ECO:0000259" key="2">
    <source>
        <dbReference type="PROSITE" id="PS51411"/>
    </source>
</evidence>
<dbReference type="PANTHER" id="PTHR43830">
    <property type="entry name" value="PROTEIN PSP1"/>
    <property type="match status" value="1"/>
</dbReference>
<dbReference type="NCBIfam" id="NF041131">
    <property type="entry name" value="RicT_YaaT_fam"/>
    <property type="match status" value="1"/>
</dbReference>
<dbReference type="InterPro" id="IPR047767">
    <property type="entry name" value="PSP1-like"/>
</dbReference>
<reference evidence="4" key="1">
    <citation type="journal article" date="2019" name="Int. J. Syst. Evol. Microbiol.">
        <title>The Global Catalogue of Microorganisms (GCM) 10K type strain sequencing project: providing services to taxonomists for standard genome sequencing and annotation.</title>
        <authorList>
            <consortium name="The Broad Institute Genomics Platform"/>
            <consortium name="The Broad Institute Genome Sequencing Center for Infectious Disease"/>
            <person name="Wu L."/>
            <person name="Ma J."/>
        </authorList>
    </citation>
    <scope>NUCLEOTIDE SEQUENCE [LARGE SCALE GENOMIC DNA]</scope>
    <source>
        <strain evidence="4">JCM 31921</strain>
    </source>
</reference>
<feature type="compositionally biased region" description="Low complexity" evidence="1">
    <location>
        <begin position="387"/>
        <end position="402"/>
    </location>
</feature>
<dbReference type="PROSITE" id="PS51411">
    <property type="entry name" value="PSP1_C"/>
    <property type="match status" value="1"/>
</dbReference>
<name>A0ABP8MM22_9BACT</name>
<feature type="compositionally biased region" description="Basic residues" evidence="1">
    <location>
        <begin position="363"/>
        <end position="373"/>
    </location>
</feature>
<accession>A0ABP8MM22</accession>
<feature type="compositionally biased region" description="Low complexity" evidence="1">
    <location>
        <begin position="409"/>
        <end position="425"/>
    </location>
</feature>
<sequence>MGCGNCGTGANGKPAGCKSNGGCSSGGCNKLNVFDWLGTIPLPGTAKPFLIVEVSFNNGSRKEYFKNGTTHTLHKGQWVTVEGVGGFDIGEVSLTGELVKLQMKKYGVNDQNTLKRILRPSSDEDMEIFNQNKSREREVMVRSRAIAKELKIDMKIGEVELQADGKKATFFYTAEHRVDFRELIKVFASEFKVKVEMKQIGARQESGKVGGIGSCGRELCCSTWLTDFKSVNTTAARYQSLSINQTKLSGQCGRLKCCLNYELDTYMDALRHFPTQADHIQTANGRANLIKKDIFRNLMWYAFSNSSKHYPLTIERVKEILAMNKEGKFPDELEPVELETKEKTKIDVGFVNDVGQISLRNLEKRKSKNKKKPSSGNNTPGNEAKQAKGPRNNNNNPGGKQQQAREKGQPQQNNQQKPRPQQGPKTEQVGKPQQAQPNQNRNNPPSAEGGAQQQQPKNRPPRPKRNPNSSKPEQPQKAPAQNNEKPS</sequence>
<evidence type="ECO:0000313" key="4">
    <source>
        <dbReference type="Proteomes" id="UP001501410"/>
    </source>
</evidence>
<protein>
    <submittedName>
        <fullName evidence="3">Regulatory iron-sulfur-containing complex subunit RicT</fullName>
    </submittedName>
</protein>
<feature type="domain" description="PSP1 C-terminal" evidence="2">
    <location>
        <begin position="115"/>
        <end position="200"/>
    </location>
</feature>
<organism evidence="3 4">
    <name type="scientific">Rurimicrobium arvi</name>
    <dbReference type="NCBI Taxonomy" id="2049916"/>
    <lineage>
        <taxon>Bacteria</taxon>
        <taxon>Pseudomonadati</taxon>
        <taxon>Bacteroidota</taxon>
        <taxon>Chitinophagia</taxon>
        <taxon>Chitinophagales</taxon>
        <taxon>Chitinophagaceae</taxon>
        <taxon>Rurimicrobium</taxon>
    </lineage>
</organism>
<feature type="region of interest" description="Disordered" evidence="1">
    <location>
        <begin position="359"/>
        <end position="487"/>
    </location>
</feature>
<dbReference type="InterPro" id="IPR007557">
    <property type="entry name" value="PSP1_C"/>
</dbReference>
<evidence type="ECO:0000256" key="1">
    <source>
        <dbReference type="SAM" id="MobiDB-lite"/>
    </source>
</evidence>
<keyword evidence="4" id="KW-1185">Reference proteome</keyword>
<feature type="compositionally biased region" description="Low complexity" evidence="1">
    <location>
        <begin position="432"/>
        <end position="445"/>
    </location>
</feature>